<comment type="caution">
    <text evidence="1">The sequence shown here is derived from an EMBL/GenBank/DDBJ whole genome shotgun (WGS) entry which is preliminary data.</text>
</comment>
<dbReference type="OrthoDB" id="9801026at2"/>
<proteinExistence type="predicted"/>
<evidence type="ECO:0000313" key="2">
    <source>
        <dbReference type="Proteomes" id="UP000240357"/>
    </source>
</evidence>
<keyword evidence="2" id="KW-1185">Reference proteome</keyword>
<gene>
    <name evidence="1" type="ORF">AHMF7605_28655</name>
</gene>
<dbReference type="InterPro" id="IPR035093">
    <property type="entry name" value="RelE/ParE_toxin_dom_sf"/>
</dbReference>
<dbReference type="RefSeq" id="WP_106933707.1">
    <property type="nucleotide sequence ID" value="NZ_PYFT01000002.1"/>
</dbReference>
<sequence>MNISYKNNKLSKTVTSPKDILKNYGTRAKLVNQRIEELKAASTLEVMRTLPRANCHELSGNRKGEFAVDISANHRIIFEPNHNPVPQKEDGGINWAEITDITILAIGEDYH</sequence>
<dbReference type="AlphaFoldDB" id="A0A2T2Y8P8"/>
<dbReference type="EMBL" id="PYFT01000002">
    <property type="protein sequence ID" value="PSR51885.1"/>
    <property type="molecule type" value="Genomic_DNA"/>
</dbReference>
<dbReference type="Gene3D" id="3.30.2310.20">
    <property type="entry name" value="RelE-like"/>
    <property type="match status" value="1"/>
</dbReference>
<evidence type="ECO:0000313" key="1">
    <source>
        <dbReference type="EMBL" id="PSR51885.1"/>
    </source>
</evidence>
<reference evidence="1 2" key="1">
    <citation type="submission" date="2018-03" db="EMBL/GenBank/DDBJ databases">
        <title>Adhaeribacter sp. HMF7605 Genome sequencing and assembly.</title>
        <authorList>
            <person name="Kang H."/>
            <person name="Kang J."/>
            <person name="Cha I."/>
            <person name="Kim H."/>
            <person name="Joh K."/>
        </authorList>
    </citation>
    <scope>NUCLEOTIDE SEQUENCE [LARGE SCALE GENOMIC DNA]</scope>
    <source>
        <strain evidence="1 2">HMF7605</strain>
    </source>
</reference>
<dbReference type="Proteomes" id="UP000240357">
    <property type="component" value="Unassembled WGS sequence"/>
</dbReference>
<protein>
    <submittedName>
        <fullName evidence="1">Killer suppression protein HigA</fullName>
    </submittedName>
</protein>
<accession>A0A2T2Y8P8</accession>
<dbReference type="SUPFAM" id="SSF143011">
    <property type="entry name" value="RelE-like"/>
    <property type="match status" value="1"/>
</dbReference>
<organism evidence="1 2">
    <name type="scientific">Adhaeribacter arboris</name>
    <dbReference type="NCBI Taxonomy" id="2072846"/>
    <lineage>
        <taxon>Bacteria</taxon>
        <taxon>Pseudomonadati</taxon>
        <taxon>Bacteroidota</taxon>
        <taxon>Cytophagia</taxon>
        <taxon>Cytophagales</taxon>
        <taxon>Hymenobacteraceae</taxon>
        <taxon>Adhaeribacter</taxon>
    </lineage>
</organism>
<name>A0A2T2Y8P8_9BACT</name>